<dbReference type="GO" id="GO:0003677">
    <property type="term" value="F:DNA binding"/>
    <property type="evidence" value="ECO:0007669"/>
    <property type="project" value="UniProtKB-KW"/>
</dbReference>
<dbReference type="EMBL" id="VIWO01000005">
    <property type="protein sequence ID" value="TWF40031.1"/>
    <property type="molecule type" value="Genomic_DNA"/>
</dbReference>
<dbReference type="CDD" id="cd00093">
    <property type="entry name" value="HTH_XRE"/>
    <property type="match status" value="1"/>
</dbReference>
<dbReference type="SMART" id="SM00530">
    <property type="entry name" value="HTH_XRE"/>
    <property type="match status" value="1"/>
</dbReference>
<proteinExistence type="predicted"/>
<evidence type="ECO:0000256" key="1">
    <source>
        <dbReference type="ARBA" id="ARBA00023125"/>
    </source>
</evidence>
<dbReference type="PANTHER" id="PTHR46558">
    <property type="entry name" value="TRACRIPTIONAL REGULATORY PROTEIN-RELATED-RELATED"/>
    <property type="match status" value="1"/>
</dbReference>
<name>A0A561PPK2_9BACT</name>
<gene>
    <name evidence="3" type="ORF">FHW36_105472</name>
</gene>
<protein>
    <submittedName>
        <fullName evidence="3">DNA-binding XRE family transcriptional regulator</fullName>
    </submittedName>
</protein>
<dbReference type="OrthoDB" id="881869at2"/>
<dbReference type="AlphaFoldDB" id="A0A561PPK2"/>
<sequence>MDSLRRQSAKRAPGPHLPLPLCFRGCARPCHPFCTPSASVRAAPGLAKGCFYNWLPLCPLSLRCPFLSAPGEKVTIARKQKKLTQTELGDNVGTSRDIIGKYERDETKPSIEVAAKIADVLDCSLDYLIKDINPEDELAKKIEQLSPINKEYVMAVIEAFEAKEKLQGKR</sequence>
<reference evidence="3 4" key="1">
    <citation type="submission" date="2019-06" db="EMBL/GenBank/DDBJ databases">
        <title>Sorghum-associated microbial communities from plants grown in Nebraska, USA.</title>
        <authorList>
            <person name="Schachtman D."/>
        </authorList>
    </citation>
    <scope>NUCLEOTIDE SEQUENCE [LARGE SCALE GENOMIC DNA]</scope>
    <source>
        <strain evidence="3 4">1209</strain>
    </source>
</reference>
<dbReference type="InterPro" id="IPR010982">
    <property type="entry name" value="Lambda_DNA-bd_dom_sf"/>
</dbReference>
<dbReference type="InterPro" id="IPR001387">
    <property type="entry name" value="Cro/C1-type_HTH"/>
</dbReference>
<dbReference type="SUPFAM" id="SSF47413">
    <property type="entry name" value="lambda repressor-like DNA-binding domains"/>
    <property type="match status" value="1"/>
</dbReference>
<evidence type="ECO:0000259" key="2">
    <source>
        <dbReference type="PROSITE" id="PS50943"/>
    </source>
</evidence>
<dbReference type="Pfam" id="PF01381">
    <property type="entry name" value="HTH_3"/>
    <property type="match status" value="1"/>
</dbReference>
<dbReference type="Gene3D" id="1.10.260.40">
    <property type="entry name" value="lambda repressor-like DNA-binding domains"/>
    <property type="match status" value="1"/>
</dbReference>
<keyword evidence="1 3" id="KW-0238">DNA-binding</keyword>
<feature type="domain" description="HTH cro/C1-type" evidence="2">
    <location>
        <begin position="77"/>
        <end position="128"/>
    </location>
</feature>
<accession>A0A561PPK2</accession>
<organism evidence="3 4">
    <name type="scientific">Chitinophaga polysaccharea</name>
    <dbReference type="NCBI Taxonomy" id="1293035"/>
    <lineage>
        <taxon>Bacteria</taxon>
        <taxon>Pseudomonadati</taxon>
        <taxon>Bacteroidota</taxon>
        <taxon>Chitinophagia</taxon>
        <taxon>Chitinophagales</taxon>
        <taxon>Chitinophagaceae</taxon>
        <taxon>Chitinophaga</taxon>
    </lineage>
</organism>
<comment type="caution">
    <text evidence="3">The sequence shown here is derived from an EMBL/GenBank/DDBJ whole genome shotgun (WGS) entry which is preliminary data.</text>
</comment>
<dbReference type="Proteomes" id="UP000320811">
    <property type="component" value="Unassembled WGS sequence"/>
</dbReference>
<dbReference type="PANTHER" id="PTHR46558:SF11">
    <property type="entry name" value="HTH-TYPE TRANSCRIPTIONAL REGULATOR XRE"/>
    <property type="match status" value="1"/>
</dbReference>
<keyword evidence="4" id="KW-1185">Reference proteome</keyword>
<evidence type="ECO:0000313" key="4">
    <source>
        <dbReference type="Proteomes" id="UP000320811"/>
    </source>
</evidence>
<evidence type="ECO:0000313" key="3">
    <source>
        <dbReference type="EMBL" id="TWF40031.1"/>
    </source>
</evidence>
<dbReference type="PROSITE" id="PS50943">
    <property type="entry name" value="HTH_CROC1"/>
    <property type="match status" value="1"/>
</dbReference>